<accession>A0AAV7ME23</accession>
<dbReference type="EMBL" id="JANPWB010000014">
    <property type="protein sequence ID" value="KAJ1099343.1"/>
    <property type="molecule type" value="Genomic_DNA"/>
</dbReference>
<organism evidence="1 2">
    <name type="scientific">Pleurodeles waltl</name>
    <name type="common">Iberian ribbed newt</name>
    <dbReference type="NCBI Taxonomy" id="8319"/>
    <lineage>
        <taxon>Eukaryota</taxon>
        <taxon>Metazoa</taxon>
        <taxon>Chordata</taxon>
        <taxon>Craniata</taxon>
        <taxon>Vertebrata</taxon>
        <taxon>Euteleostomi</taxon>
        <taxon>Amphibia</taxon>
        <taxon>Batrachia</taxon>
        <taxon>Caudata</taxon>
        <taxon>Salamandroidea</taxon>
        <taxon>Salamandridae</taxon>
        <taxon>Pleurodelinae</taxon>
        <taxon>Pleurodeles</taxon>
    </lineage>
</organism>
<keyword evidence="2" id="KW-1185">Reference proteome</keyword>
<dbReference type="Proteomes" id="UP001066276">
    <property type="component" value="Chromosome 10"/>
</dbReference>
<reference evidence="1" key="1">
    <citation type="journal article" date="2022" name="bioRxiv">
        <title>Sequencing and chromosome-scale assembly of the giantPleurodeles waltlgenome.</title>
        <authorList>
            <person name="Brown T."/>
            <person name="Elewa A."/>
            <person name="Iarovenko S."/>
            <person name="Subramanian E."/>
            <person name="Araus A.J."/>
            <person name="Petzold A."/>
            <person name="Susuki M."/>
            <person name="Suzuki K.-i.T."/>
            <person name="Hayashi T."/>
            <person name="Toyoda A."/>
            <person name="Oliveira C."/>
            <person name="Osipova E."/>
            <person name="Leigh N.D."/>
            <person name="Simon A."/>
            <person name="Yun M.H."/>
        </authorList>
    </citation>
    <scope>NUCLEOTIDE SEQUENCE</scope>
    <source>
        <strain evidence="1">20211129_DDA</strain>
        <tissue evidence="1">Liver</tissue>
    </source>
</reference>
<protein>
    <submittedName>
        <fullName evidence="1">Uncharacterized protein</fullName>
    </submittedName>
</protein>
<dbReference type="AlphaFoldDB" id="A0AAV7ME23"/>
<name>A0AAV7ME23_PLEWA</name>
<evidence type="ECO:0000313" key="1">
    <source>
        <dbReference type="EMBL" id="KAJ1099343.1"/>
    </source>
</evidence>
<gene>
    <name evidence="1" type="ORF">NDU88_004445</name>
</gene>
<proteinExistence type="predicted"/>
<evidence type="ECO:0000313" key="2">
    <source>
        <dbReference type="Proteomes" id="UP001066276"/>
    </source>
</evidence>
<sequence>MQTGARNETPGLIRSRKMQASHKRRAAAVLAACKRDAVVVLDVTPLRLVALSSGLYQLAFVEILVVLARYSRATESVHSVIQEEKFRMAWSKSDEALGLDELRACVHCDSVTAPVVVFSSVVLDGGVLGCDSEEEDAVVGL</sequence>
<comment type="caution">
    <text evidence="1">The sequence shown here is derived from an EMBL/GenBank/DDBJ whole genome shotgun (WGS) entry which is preliminary data.</text>
</comment>